<dbReference type="InterPro" id="IPR055325">
    <property type="entry name" value="CF161"/>
</dbReference>
<evidence type="ECO:0000313" key="2">
    <source>
        <dbReference type="Ensembl" id="ENSNNAP00000008242.1"/>
    </source>
</evidence>
<evidence type="ECO:0000256" key="1">
    <source>
        <dbReference type="SAM" id="MobiDB-lite"/>
    </source>
</evidence>
<dbReference type="OrthoDB" id="2126411at2759"/>
<proteinExistence type="predicted"/>
<dbReference type="PANTHER" id="PTHR24274">
    <property type="entry name" value="CILIA- AND FLAGELLA-ASSOCIATED PROTEIN 161"/>
    <property type="match status" value="1"/>
</dbReference>
<protein>
    <submittedName>
        <fullName evidence="2">Cilia and flagella associated protein 161</fullName>
    </submittedName>
</protein>
<gene>
    <name evidence="2" type="primary">CFAP161</name>
</gene>
<dbReference type="GO" id="GO:0060271">
    <property type="term" value="P:cilium assembly"/>
    <property type="evidence" value="ECO:0007669"/>
    <property type="project" value="TreeGrafter"/>
</dbReference>
<dbReference type="Pfam" id="PF24569">
    <property type="entry name" value="CFAP161"/>
    <property type="match status" value="1"/>
</dbReference>
<reference evidence="2" key="2">
    <citation type="submission" date="2025-09" db="UniProtKB">
        <authorList>
            <consortium name="Ensembl"/>
        </authorList>
    </citation>
    <scope>IDENTIFICATION</scope>
</reference>
<feature type="compositionally biased region" description="Basic and acidic residues" evidence="1">
    <location>
        <begin position="400"/>
        <end position="418"/>
    </location>
</feature>
<reference evidence="2" key="1">
    <citation type="submission" date="2025-08" db="UniProtKB">
        <authorList>
            <consortium name="Ensembl"/>
        </authorList>
    </citation>
    <scope>IDENTIFICATION</scope>
</reference>
<evidence type="ECO:0000313" key="3">
    <source>
        <dbReference type="Proteomes" id="UP000694559"/>
    </source>
</evidence>
<dbReference type="GO" id="GO:0160111">
    <property type="term" value="C:axonemal A tubule inner sheath"/>
    <property type="evidence" value="ECO:0007669"/>
    <property type="project" value="Ensembl"/>
</dbReference>
<name>A0A8C6X461_NAJNA</name>
<dbReference type="PANTHER" id="PTHR24274:SF1">
    <property type="entry name" value="CILIA- AND FLAGELLA-ASSOCIATED PROTEIN 161"/>
    <property type="match status" value="1"/>
</dbReference>
<dbReference type="AlphaFoldDB" id="A0A8C6X461"/>
<accession>A0A8C6X461</accession>
<dbReference type="GO" id="GO:0030317">
    <property type="term" value="P:flagellated sperm motility"/>
    <property type="evidence" value="ECO:0007669"/>
    <property type="project" value="Ensembl"/>
</dbReference>
<keyword evidence="3" id="KW-1185">Reference proteome</keyword>
<dbReference type="OMA" id="IIHCKTN"/>
<organism evidence="2 3">
    <name type="scientific">Naja naja</name>
    <name type="common">Indian cobra</name>
    <dbReference type="NCBI Taxonomy" id="35670"/>
    <lineage>
        <taxon>Eukaryota</taxon>
        <taxon>Metazoa</taxon>
        <taxon>Chordata</taxon>
        <taxon>Craniata</taxon>
        <taxon>Vertebrata</taxon>
        <taxon>Euteleostomi</taxon>
        <taxon>Lepidosauria</taxon>
        <taxon>Squamata</taxon>
        <taxon>Bifurcata</taxon>
        <taxon>Unidentata</taxon>
        <taxon>Episquamata</taxon>
        <taxon>Toxicofera</taxon>
        <taxon>Serpentes</taxon>
        <taxon>Colubroidea</taxon>
        <taxon>Elapidae</taxon>
        <taxon>Elapinae</taxon>
        <taxon>Naja</taxon>
    </lineage>
</organism>
<dbReference type="GO" id="GO:0036126">
    <property type="term" value="C:sperm flagellum"/>
    <property type="evidence" value="ECO:0007669"/>
    <property type="project" value="Ensembl"/>
</dbReference>
<feature type="compositionally biased region" description="Polar residues" evidence="1">
    <location>
        <begin position="386"/>
        <end position="395"/>
    </location>
</feature>
<dbReference type="Ensembl" id="ENSNNAT00000008640.1">
    <property type="protein sequence ID" value="ENSNNAP00000008242.1"/>
    <property type="gene ID" value="ENSNNAG00000005530.1"/>
</dbReference>
<dbReference type="GeneTree" id="ENSGT00390000018488"/>
<dbReference type="Proteomes" id="UP000694559">
    <property type="component" value="Unplaced"/>
</dbReference>
<sequence length="418" mass="47377">MSLPPDPWIPNCTFMFMNAPCSSPIFLLFRRCCLGVEQANFLPAPLLPLIFLLSLIEQPTMHSRDGINTARKTWNSNRDTDIRGATRLSKVSFSLSHLDALTSELLQMINVRTSKSGRIYSPGVLLGNWFEDVCLEEESLKDFLYKRENGELLIQKSRRLKDTLYKKEQLSISKDGYIHFGDTVLFVNLDVIRLPEEKAIIMGGNLSLAVNPDLAILHTGDNLSAPCDLSAIEHVNPIGRNTFRILSLEGEAMGEHVRFGQNFGLGAAGGFQDKMLFLSSDHKSFQHMAKKSSLQPVIMTDELSYLCAWQITFLDPQLRMEYEGLPIPANTKVVIVHSHTNQALAVPRTFWIRTYFGKECEINCHTYLDSHKAEESKNHWIIVTGNPSDESTTMFNRPKPPSEETRVQNREFHEKCSE</sequence>
<feature type="region of interest" description="Disordered" evidence="1">
    <location>
        <begin position="386"/>
        <end position="418"/>
    </location>
</feature>